<comment type="caution">
    <text evidence="1">The sequence shown here is derived from an EMBL/GenBank/DDBJ whole genome shotgun (WGS) entry which is preliminary data.</text>
</comment>
<dbReference type="EMBL" id="JBBPFD010000008">
    <property type="protein sequence ID" value="KAK7916329.1"/>
    <property type="molecule type" value="Genomic_DNA"/>
</dbReference>
<evidence type="ECO:0000313" key="2">
    <source>
        <dbReference type="Proteomes" id="UP001460270"/>
    </source>
</evidence>
<dbReference type="AlphaFoldDB" id="A0AAW0PDA4"/>
<reference evidence="2" key="1">
    <citation type="submission" date="2024-04" db="EMBL/GenBank/DDBJ databases">
        <title>Salinicola lusitanus LLJ914,a marine bacterium isolated from the Okinawa Trough.</title>
        <authorList>
            <person name="Li J."/>
        </authorList>
    </citation>
    <scope>NUCLEOTIDE SEQUENCE [LARGE SCALE GENOMIC DNA]</scope>
</reference>
<keyword evidence="2" id="KW-1185">Reference proteome</keyword>
<name>A0AAW0PDA4_9GOBI</name>
<sequence length="278" mass="32100">MECKRVEPSCADKNGKALKDSIDIVCVRIRNRECFYYSGFTSCSVAPPPHTRHICSLSALTVGEMMEMMMALTTDEPIQLHVTTGKNGTTKIVWKNVPQHHLKDGAVVMLFRHHMDQQPRAFLKLQSSEGSRDIPVPLHEGLQARLHKAGWPGMWMEEELCRGIFQSPDPVPIYRYSGKLQLTVENGKACFKLFLWEGSHRLKNEFYYSWVGLYKSNRDDNKNYLTNQWQWAIHFKPCGNLNDYDTYSYCTDTTITSGLQARFMISDYNEKARTPEWS</sequence>
<proteinExistence type="predicted"/>
<protein>
    <submittedName>
        <fullName evidence="1">Uncharacterized protein</fullName>
    </submittedName>
</protein>
<dbReference type="Proteomes" id="UP001460270">
    <property type="component" value="Unassembled WGS sequence"/>
</dbReference>
<gene>
    <name evidence="1" type="ORF">WMY93_012090</name>
</gene>
<accession>A0AAW0PDA4</accession>
<evidence type="ECO:0000313" key="1">
    <source>
        <dbReference type="EMBL" id="KAK7916329.1"/>
    </source>
</evidence>
<organism evidence="1 2">
    <name type="scientific">Mugilogobius chulae</name>
    <name type="common">yellowstripe goby</name>
    <dbReference type="NCBI Taxonomy" id="88201"/>
    <lineage>
        <taxon>Eukaryota</taxon>
        <taxon>Metazoa</taxon>
        <taxon>Chordata</taxon>
        <taxon>Craniata</taxon>
        <taxon>Vertebrata</taxon>
        <taxon>Euteleostomi</taxon>
        <taxon>Actinopterygii</taxon>
        <taxon>Neopterygii</taxon>
        <taxon>Teleostei</taxon>
        <taxon>Neoteleostei</taxon>
        <taxon>Acanthomorphata</taxon>
        <taxon>Gobiaria</taxon>
        <taxon>Gobiiformes</taxon>
        <taxon>Gobioidei</taxon>
        <taxon>Gobiidae</taxon>
        <taxon>Gobionellinae</taxon>
        <taxon>Mugilogobius</taxon>
    </lineage>
</organism>